<protein>
    <submittedName>
        <fullName evidence="1">Uncharacterized protein</fullName>
    </submittedName>
</protein>
<dbReference type="Proteomes" id="UP000253769">
    <property type="component" value="Unassembled WGS sequence"/>
</dbReference>
<dbReference type="OrthoDB" id="6238348at2"/>
<accession>A0A369W9T7</accession>
<organism evidence="1 2">
    <name type="scientific">Motiliproteus coralliicola</name>
    <dbReference type="NCBI Taxonomy" id="2283196"/>
    <lineage>
        <taxon>Bacteria</taxon>
        <taxon>Pseudomonadati</taxon>
        <taxon>Pseudomonadota</taxon>
        <taxon>Gammaproteobacteria</taxon>
        <taxon>Oceanospirillales</taxon>
        <taxon>Oceanospirillaceae</taxon>
        <taxon>Motiliproteus</taxon>
    </lineage>
</organism>
<reference evidence="1 2" key="1">
    <citation type="submission" date="2018-07" db="EMBL/GenBank/DDBJ databases">
        <title>Motiliproteus coralliicola sp. nov., a bacterium isolated from Coral.</title>
        <authorList>
            <person name="Wang G."/>
        </authorList>
    </citation>
    <scope>NUCLEOTIDE SEQUENCE [LARGE SCALE GENOMIC DNA]</scope>
    <source>
        <strain evidence="1 2">C34</strain>
    </source>
</reference>
<sequence>MTRSPKPGLQTAMQDLIVQIRTQVPFDTPTSTLCQGPCTGCSKKLMEFLDTEVSDWECRLNAGDIPSFGDIHALAKRSRKIHGVLKQNGIIDAVNL</sequence>
<comment type="caution">
    <text evidence="1">The sequence shown here is derived from an EMBL/GenBank/DDBJ whole genome shotgun (WGS) entry which is preliminary data.</text>
</comment>
<proteinExistence type="predicted"/>
<evidence type="ECO:0000313" key="2">
    <source>
        <dbReference type="Proteomes" id="UP000253769"/>
    </source>
</evidence>
<evidence type="ECO:0000313" key="1">
    <source>
        <dbReference type="EMBL" id="RDE18073.1"/>
    </source>
</evidence>
<dbReference type="EMBL" id="QQOH01000006">
    <property type="protein sequence ID" value="RDE18073.1"/>
    <property type="molecule type" value="Genomic_DNA"/>
</dbReference>
<name>A0A369W9T7_9GAMM</name>
<gene>
    <name evidence="1" type="ORF">DV711_18290</name>
</gene>
<dbReference type="RefSeq" id="WP_114697192.1">
    <property type="nucleotide sequence ID" value="NZ_QQOH01000006.1"/>
</dbReference>
<keyword evidence="2" id="KW-1185">Reference proteome</keyword>
<dbReference type="AlphaFoldDB" id="A0A369W9T7"/>